<organism evidence="1 2">
    <name type="scientific">Hydromonas duriensis</name>
    <dbReference type="NCBI Taxonomy" id="1527608"/>
    <lineage>
        <taxon>Bacteria</taxon>
        <taxon>Pseudomonadati</taxon>
        <taxon>Pseudomonadota</taxon>
        <taxon>Betaproteobacteria</taxon>
        <taxon>Burkholderiales</taxon>
        <taxon>Burkholderiaceae</taxon>
        <taxon>Hydromonas</taxon>
    </lineage>
</organism>
<comment type="caution">
    <text evidence="1">The sequence shown here is derived from an EMBL/GenBank/DDBJ whole genome shotgun (WGS) entry which is preliminary data.</text>
</comment>
<sequence length="115" mass="13029">MTTKSKKDVKAQVSTSEAELQVIEPLAHTPSPDQKQEAWQLQGWTVSNQTPSMMAFPELGQQTAAMLPPYANHVPVQFQTAVMFEMFNANLIQLRALCDWDEVRGVFLHRQEDNV</sequence>
<keyword evidence="2" id="KW-1185">Reference proteome</keyword>
<dbReference type="AlphaFoldDB" id="A0A4R6Y5C0"/>
<accession>A0A4R6Y5C0</accession>
<dbReference type="Proteomes" id="UP000294480">
    <property type="component" value="Unassembled WGS sequence"/>
</dbReference>
<dbReference type="RefSeq" id="WP_133621215.1">
    <property type="nucleotide sequence ID" value="NZ_SNZE01000022.1"/>
</dbReference>
<reference evidence="1 2" key="1">
    <citation type="submission" date="2019-03" db="EMBL/GenBank/DDBJ databases">
        <title>Genomic Encyclopedia of Type Strains, Phase IV (KMG-IV): sequencing the most valuable type-strain genomes for metagenomic binning, comparative biology and taxonomic classification.</title>
        <authorList>
            <person name="Goeker M."/>
        </authorList>
    </citation>
    <scope>NUCLEOTIDE SEQUENCE [LARGE SCALE GENOMIC DNA]</scope>
    <source>
        <strain evidence="1 2">DSM 102852</strain>
    </source>
</reference>
<evidence type="ECO:0000313" key="2">
    <source>
        <dbReference type="Proteomes" id="UP000294480"/>
    </source>
</evidence>
<proteinExistence type="predicted"/>
<evidence type="ECO:0000313" key="1">
    <source>
        <dbReference type="EMBL" id="TDR30338.1"/>
    </source>
</evidence>
<dbReference type="EMBL" id="SNZE01000022">
    <property type="protein sequence ID" value="TDR30338.1"/>
    <property type="molecule type" value="Genomic_DNA"/>
</dbReference>
<name>A0A4R6Y5C0_9BURK</name>
<gene>
    <name evidence="1" type="ORF">DFR44_1227</name>
</gene>
<protein>
    <submittedName>
        <fullName evidence="1">Uncharacterized protein</fullName>
    </submittedName>
</protein>